<evidence type="ECO:0000313" key="5">
    <source>
        <dbReference type="EMBL" id="MDN3203743.1"/>
    </source>
</evidence>
<name>A0ABT7YB71_9BACT</name>
<dbReference type="RefSeq" id="WP_289999300.1">
    <property type="nucleotide sequence ID" value="NZ_JAUEPH010000002.1"/>
</dbReference>
<keyword evidence="2" id="KW-0732">Signal</keyword>
<feature type="transmembrane region" description="Helical" evidence="1">
    <location>
        <begin position="288"/>
        <end position="305"/>
    </location>
</feature>
<keyword evidence="1" id="KW-0472">Membrane</keyword>
<dbReference type="InterPro" id="IPR011623">
    <property type="entry name" value="7TMR_DISM_rcpt_extracell_dom1"/>
</dbReference>
<dbReference type="InterPro" id="IPR010559">
    <property type="entry name" value="Sig_transdc_His_kin_internal"/>
</dbReference>
<keyword evidence="6" id="KW-1185">Reference proteome</keyword>
<reference evidence="5" key="1">
    <citation type="submission" date="2023-06" db="EMBL/GenBank/DDBJ databases">
        <title>Robiginitalea aurantiacus sp. nov. and Algoriphagus sediminis sp. nov., isolated from coastal sediment.</title>
        <authorList>
            <person name="Zhou Z.Y."/>
            <person name="An J."/>
            <person name="Jia Y.W."/>
            <person name="Du Z.J."/>
        </authorList>
    </citation>
    <scope>NUCLEOTIDE SEQUENCE</scope>
    <source>
        <strain evidence="5">C2-7</strain>
    </source>
</reference>
<feature type="domain" description="Signal transduction histidine kinase internal region" evidence="3">
    <location>
        <begin position="406"/>
        <end position="484"/>
    </location>
</feature>
<dbReference type="Pfam" id="PF07695">
    <property type="entry name" value="7TMR-DISM_7TM"/>
    <property type="match status" value="1"/>
</dbReference>
<comment type="caution">
    <text evidence="5">The sequence shown here is derived from an EMBL/GenBank/DDBJ whole genome shotgun (WGS) entry which is preliminary data.</text>
</comment>
<organism evidence="5 6">
    <name type="scientific">Algoriphagus sediminis</name>
    <dbReference type="NCBI Taxonomy" id="3057113"/>
    <lineage>
        <taxon>Bacteria</taxon>
        <taxon>Pseudomonadati</taxon>
        <taxon>Bacteroidota</taxon>
        <taxon>Cytophagia</taxon>
        <taxon>Cytophagales</taxon>
        <taxon>Cyclobacteriaceae</taxon>
        <taxon>Algoriphagus</taxon>
    </lineage>
</organism>
<gene>
    <name evidence="5" type="ORF">QVH07_06265</name>
</gene>
<keyword evidence="5" id="KW-0808">Transferase</keyword>
<protein>
    <submittedName>
        <fullName evidence="5">Histidine kinase</fullName>
    </submittedName>
</protein>
<accession>A0ABT7YB71</accession>
<sequence length="607" mass="70695">MKNTLALFSLCFLQISAFAQGFIGEAYFSAEAKYFETTESLSFEQVLEYNRSGNFQSWEPGVKTKTNVNYWVEINLEEILPEFEKDDSLYFYPNGFEAMDIYLNSEGQVRKLESDRFLNDIFERITYQNTLYLKIPKDELIEGNKLFLRLEYKRNELDLSRQRFFFSDSDGHALFSQYIASDSFKSQLLAYFFLGIASVLMVFNLILFYNMRERLYIYYGAFLLFQLMYYSRISPLLASYFGYDNLHWFLWLSTVSQVLINLSYLLFTRHFLDFKETLPKFDRVVKGIAVLLVLFALVVGISIWINPYASLAYDLMNVQRIFMATFAFLGVAYLWRVYPNKLVYFVVAGTVVFTTGALLTMFLLNLDLMVAGSAIESTIFALGLSYKIKTITQENQKAQLESLSSKLGALRAQINPHFIFNSLSSIQYLIQSEQKTKALSYLTKFSKFVRQVLENSIDVNVTLEKEIELLKVYLDLEALRFDHAFQYHIEIPENDSLIFEEVPMMIIQPFVENAIKHGLMPSTEAEKHLYIRFKEGDNFIYCEVEDNGIGREEAKKRKKKTQHRPSRGLMLTEDRLKLSNSGSEDEQYIEFKDLPEGTLVIIKIPKQ</sequence>
<feature type="transmembrane region" description="Helical" evidence="1">
    <location>
        <begin position="317"/>
        <end position="335"/>
    </location>
</feature>
<dbReference type="Gene3D" id="3.30.565.10">
    <property type="entry name" value="Histidine kinase-like ATPase, C-terminal domain"/>
    <property type="match status" value="1"/>
</dbReference>
<keyword evidence="1" id="KW-1133">Transmembrane helix</keyword>
<feature type="transmembrane region" description="Helical" evidence="1">
    <location>
        <begin position="342"/>
        <end position="362"/>
    </location>
</feature>
<dbReference type="Proteomes" id="UP001171916">
    <property type="component" value="Unassembled WGS sequence"/>
</dbReference>
<evidence type="ECO:0000313" key="6">
    <source>
        <dbReference type="Proteomes" id="UP001171916"/>
    </source>
</evidence>
<feature type="transmembrane region" description="Helical" evidence="1">
    <location>
        <begin position="188"/>
        <end position="209"/>
    </location>
</feature>
<feature type="domain" description="7TM-DISM receptor extracellular" evidence="4">
    <location>
        <begin position="187"/>
        <end position="386"/>
    </location>
</feature>
<dbReference type="PANTHER" id="PTHR34220:SF7">
    <property type="entry name" value="SENSOR HISTIDINE KINASE YPDA"/>
    <property type="match status" value="1"/>
</dbReference>
<keyword evidence="5" id="KW-0418">Kinase</keyword>
<dbReference type="InterPro" id="IPR050640">
    <property type="entry name" value="Bact_2-comp_sensor_kinase"/>
</dbReference>
<evidence type="ECO:0000259" key="3">
    <source>
        <dbReference type="Pfam" id="PF06580"/>
    </source>
</evidence>
<dbReference type="GO" id="GO:0016301">
    <property type="term" value="F:kinase activity"/>
    <property type="evidence" value="ECO:0007669"/>
    <property type="project" value="UniProtKB-KW"/>
</dbReference>
<dbReference type="PANTHER" id="PTHR34220">
    <property type="entry name" value="SENSOR HISTIDINE KINASE YPDA"/>
    <property type="match status" value="1"/>
</dbReference>
<evidence type="ECO:0000256" key="2">
    <source>
        <dbReference type="SAM" id="SignalP"/>
    </source>
</evidence>
<feature type="transmembrane region" description="Helical" evidence="1">
    <location>
        <begin position="248"/>
        <end position="267"/>
    </location>
</feature>
<dbReference type="InterPro" id="IPR036890">
    <property type="entry name" value="HATPase_C_sf"/>
</dbReference>
<feature type="chain" id="PRO_5046234090" evidence="2">
    <location>
        <begin position="20"/>
        <end position="607"/>
    </location>
</feature>
<dbReference type="Pfam" id="PF06580">
    <property type="entry name" value="His_kinase"/>
    <property type="match status" value="1"/>
</dbReference>
<feature type="transmembrane region" description="Helical" evidence="1">
    <location>
        <begin position="216"/>
        <end position="242"/>
    </location>
</feature>
<keyword evidence="1" id="KW-0812">Transmembrane</keyword>
<feature type="signal peptide" evidence="2">
    <location>
        <begin position="1"/>
        <end position="19"/>
    </location>
</feature>
<dbReference type="EMBL" id="JAUEPH010000002">
    <property type="protein sequence ID" value="MDN3203743.1"/>
    <property type="molecule type" value="Genomic_DNA"/>
</dbReference>
<dbReference type="SUPFAM" id="SSF55874">
    <property type="entry name" value="ATPase domain of HSP90 chaperone/DNA topoisomerase II/histidine kinase"/>
    <property type="match status" value="1"/>
</dbReference>
<evidence type="ECO:0000259" key="4">
    <source>
        <dbReference type="Pfam" id="PF07695"/>
    </source>
</evidence>
<proteinExistence type="predicted"/>
<evidence type="ECO:0000256" key="1">
    <source>
        <dbReference type="SAM" id="Phobius"/>
    </source>
</evidence>